<evidence type="ECO:0000313" key="1">
    <source>
        <dbReference type="EMBL" id="KAJ8668904.1"/>
    </source>
</evidence>
<keyword evidence="2" id="KW-1185">Reference proteome</keyword>
<accession>A0ACC2NCL0</accession>
<sequence>MGDLVLAVKNGRMKRVRQVIKHREVDVDELDSDRNSSLHLAVLRRNSKMVHLLLSAGATPNLVNKMGDTPLLLALKSTINVPVRKSLQDRKLCDGTLCAEQNLRTENDYRLNMKSGLIPLVQQLINAGANVDAVDLNGRTTWKLAFLNRDLDLVRLLLDAKTPPNLIDEVGDSPLQLAIRSGELDLVKQFIDAGANVDYFNMKSNHQVGSPRTPLHDAARECNVDILRLLLERGADPNEYSVLPAAAHAPRNKIPMLKVLFEHGAEAFTDFVFREQLEDNDVEAVKLYLDHGFDVERCYNQCADILCNVVRIWNRKSSNCSPDAEKTPEDTRMLSLFLNHFKAKGTLSFEVDRGDWRGWSALHDAARDGKIEHLRLLLRAGADPNIAARDDITPLDWTLLHDYSDNHDCIQLLIESGATLGNSIKSLLDRIYEAQRIHLSHQNYLDQPLKFIPVQEPEEIAKYLPTDDWEKYGKSHSRWALRSMKKAFCVVRYRALLESKSFVVDPIQEHIEKSSFLKNYYEACMTEISFLKDCQFDNSLTYHDLLVKENFYKLVGSLEPFERFHRTYVEKVSEKVLIYMKDLKIRSERACKNYKLWTSAADALEQLIGLDKSAHHLIFSNILDRLDEEDLRHLGNQKQSS</sequence>
<evidence type="ECO:0000313" key="2">
    <source>
        <dbReference type="Proteomes" id="UP001239111"/>
    </source>
</evidence>
<name>A0ACC2NCL0_9HYME</name>
<dbReference type="EMBL" id="CM056743">
    <property type="protein sequence ID" value="KAJ8668904.1"/>
    <property type="molecule type" value="Genomic_DNA"/>
</dbReference>
<dbReference type="Proteomes" id="UP001239111">
    <property type="component" value="Chromosome 3"/>
</dbReference>
<protein>
    <submittedName>
        <fullName evidence="1">Uncharacterized protein</fullName>
    </submittedName>
</protein>
<gene>
    <name evidence="1" type="ORF">QAD02_000163</name>
</gene>
<organism evidence="1 2">
    <name type="scientific">Eretmocerus hayati</name>
    <dbReference type="NCBI Taxonomy" id="131215"/>
    <lineage>
        <taxon>Eukaryota</taxon>
        <taxon>Metazoa</taxon>
        <taxon>Ecdysozoa</taxon>
        <taxon>Arthropoda</taxon>
        <taxon>Hexapoda</taxon>
        <taxon>Insecta</taxon>
        <taxon>Pterygota</taxon>
        <taxon>Neoptera</taxon>
        <taxon>Endopterygota</taxon>
        <taxon>Hymenoptera</taxon>
        <taxon>Apocrita</taxon>
        <taxon>Proctotrupomorpha</taxon>
        <taxon>Chalcidoidea</taxon>
        <taxon>Aphelinidae</taxon>
        <taxon>Aphelininae</taxon>
        <taxon>Eretmocerus</taxon>
    </lineage>
</organism>
<proteinExistence type="predicted"/>
<comment type="caution">
    <text evidence="1">The sequence shown here is derived from an EMBL/GenBank/DDBJ whole genome shotgun (WGS) entry which is preliminary data.</text>
</comment>
<reference evidence="1" key="1">
    <citation type="submission" date="2023-04" db="EMBL/GenBank/DDBJ databases">
        <title>A chromosome-level genome assembly of the parasitoid wasp Eretmocerus hayati.</title>
        <authorList>
            <person name="Zhong Y."/>
            <person name="Liu S."/>
            <person name="Liu Y."/>
        </authorList>
    </citation>
    <scope>NUCLEOTIDE SEQUENCE</scope>
    <source>
        <strain evidence="1">ZJU_SS_LIU_2023</strain>
    </source>
</reference>